<reference evidence="2" key="1">
    <citation type="submission" date="2013-04" db="EMBL/GenBank/DDBJ databases">
        <authorList>
            <person name="Qu J."/>
            <person name="Murali S.C."/>
            <person name="Bandaranaike D."/>
            <person name="Bellair M."/>
            <person name="Blankenburg K."/>
            <person name="Chao H."/>
            <person name="Dinh H."/>
            <person name="Doddapaneni H."/>
            <person name="Downs B."/>
            <person name="Dugan-Rocha S."/>
            <person name="Elkadiri S."/>
            <person name="Gnanaolivu R.D."/>
            <person name="Hernandez B."/>
            <person name="Javaid M."/>
            <person name="Jayaseelan J.C."/>
            <person name="Lee S."/>
            <person name="Li M."/>
            <person name="Ming W."/>
            <person name="Munidasa M."/>
            <person name="Muniz J."/>
            <person name="Nguyen L."/>
            <person name="Ongeri F."/>
            <person name="Osuji N."/>
            <person name="Pu L.-L."/>
            <person name="Puazo M."/>
            <person name="Qu C."/>
            <person name="Quiroz J."/>
            <person name="Raj R."/>
            <person name="Weissenberger G."/>
            <person name="Xin Y."/>
            <person name="Zou X."/>
            <person name="Han Y."/>
            <person name="Richards S."/>
            <person name="Worley K."/>
            <person name="Muzny D."/>
            <person name="Gibbs R."/>
        </authorList>
    </citation>
    <scope>NUCLEOTIDE SEQUENCE</scope>
    <source>
        <strain evidence="2">Sampled in the wild</strain>
    </source>
</reference>
<feature type="domain" description="Amine oxidase" evidence="1">
    <location>
        <begin position="39"/>
        <end position="294"/>
    </location>
</feature>
<dbReference type="Proteomes" id="UP000792457">
    <property type="component" value="Unassembled WGS sequence"/>
</dbReference>
<name>A0A8K0PBH3_LADFU</name>
<dbReference type="EMBL" id="KZ309181">
    <property type="protein sequence ID" value="KAG8237514.1"/>
    <property type="molecule type" value="Genomic_DNA"/>
</dbReference>
<dbReference type="InterPro" id="IPR050281">
    <property type="entry name" value="Flavin_monoamine_oxidase"/>
</dbReference>
<protein>
    <recommendedName>
        <fullName evidence="1">Amine oxidase domain-containing protein</fullName>
    </recommendedName>
</protein>
<evidence type="ECO:0000259" key="1">
    <source>
        <dbReference type="Pfam" id="PF01593"/>
    </source>
</evidence>
<comment type="caution">
    <text evidence="2">The sequence shown here is derived from an EMBL/GenBank/DDBJ whole genome shotgun (WGS) entry which is preliminary data.</text>
</comment>
<dbReference type="AlphaFoldDB" id="A0A8K0PBH3"/>
<dbReference type="SUPFAM" id="SSF54373">
    <property type="entry name" value="FAD-linked reductases, C-terminal domain"/>
    <property type="match status" value="1"/>
</dbReference>
<dbReference type="Gene3D" id="3.50.50.60">
    <property type="entry name" value="FAD/NAD(P)-binding domain"/>
    <property type="match status" value="1"/>
</dbReference>
<organism evidence="2 3">
    <name type="scientific">Ladona fulva</name>
    <name type="common">Scarce chaser dragonfly</name>
    <name type="synonym">Libellula fulva</name>
    <dbReference type="NCBI Taxonomy" id="123851"/>
    <lineage>
        <taxon>Eukaryota</taxon>
        <taxon>Metazoa</taxon>
        <taxon>Ecdysozoa</taxon>
        <taxon>Arthropoda</taxon>
        <taxon>Hexapoda</taxon>
        <taxon>Insecta</taxon>
        <taxon>Pterygota</taxon>
        <taxon>Palaeoptera</taxon>
        <taxon>Odonata</taxon>
        <taxon>Epiprocta</taxon>
        <taxon>Anisoptera</taxon>
        <taxon>Libelluloidea</taxon>
        <taxon>Libellulidae</taxon>
        <taxon>Ladona</taxon>
    </lineage>
</organism>
<proteinExistence type="predicted"/>
<dbReference type="PANTHER" id="PTHR10742:SF398">
    <property type="entry name" value="AMINE OXIDASE DOMAIN-CONTAINING PROTEIN-RELATED"/>
    <property type="match status" value="1"/>
</dbReference>
<gene>
    <name evidence="2" type="ORF">J437_LFUL017564</name>
</gene>
<dbReference type="OrthoDB" id="5046242at2759"/>
<dbReference type="SUPFAM" id="SSF51905">
    <property type="entry name" value="FAD/NAD(P)-binding domain"/>
    <property type="match status" value="1"/>
</dbReference>
<evidence type="ECO:0000313" key="3">
    <source>
        <dbReference type="Proteomes" id="UP000792457"/>
    </source>
</evidence>
<keyword evidence="3" id="KW-1185">Reference proteome</keyword>
<dbReference type="Pfam" id="PF01593">
    <property type="entry name" value="Amino_oxidase"/>
    <property type="match status" value="1"/>
</dbReference>
<dbReference type="Gene3D" id="3.90.660.10">
    <property type="match status" value="1"/>
</dbReference>
<reference evidence="2" key="2">
    <citation type="submission" date="2017-10" db="EMBL/GenBank/DDBJ databases">
        <title>Ladona fulva Genome sequencing and assembly.</title>
        <authorList>
            <person name="Murali S."/>
            <person name="Richards S."/>
            <person name="Bandaranaike D."/>
            <person name="Bellair M."/>
            <person name="Blankenburg K."/>
            <person name="Chao H."/>
            <person name="Dinh H."/>
            <person name="Doddapaneni H."/>
            <person name="Dugan-Rocha S."/>
            <person name="Elkadiri S."/>
            <person name="Gnanaolivu R."/>
            <person name="Hernandez B."/>
            <person name="Skinner E."/>
            <person name="Javaid M."/>
            <person name="Lee S."/>
            <person name="Li M."/>
            <person name="Ming W."/>
            <person name="Munidasa M."/>
            <person name="Muniz J."/>
            <person name="Nguyen L."/>
            <person name="Hughes D."/>
            <person name="Osuji N."/>
            <person name="Pu L.-L."/>
            <person name="Puazo M."/>
            <person name="Qu C."/>
            <person name="Quiroz J."/>
            <person name="Raj R."/>
            <person name="Weissenberger G."/>
            <person name="Xin Y."/>
            <person name="Zou X."/>
            <person name="Han Y."/>
            <person name="Worley K."/>
            <person name="Muzny D."/>
            <person name="Gibbs R."/>
        </authorList>
    </citation>
    <scope>NUCLEOTIDE SEQUENCE</scope>
    <source>
        <strain evidence="2">Sampled in the wild</strain>
    </source>
</reference>
<accession>A0A8K0PBH3</accession>
<evidence type="ECO:0000313" key="2">
    <source>
        <dbReference type="EMBL" id="KAG8237514.1"/>
    </source>
</evidence>
<sequence length="300" mass="34764">MKWNKYYEINLFSCVKHFIYEMPFQGKYSNPQHELPFRSKIQLKKEVVSVQWDDLNDDERRDKVSITCADGSEYIADHVIITVSLGVLKERINMFHPELPMNKSNAIKGLGIGTVDKIYLRYFHRWWPQDSAGFSLVWNDEGAIAFKKELVNNHMEDQDWLFDVFGFYSVDNHPLILCGWVVGSSAKKMEQISSELVASGCNLLLNFFLSRLYSVPETAEVKRSDWFTNPHFRGSYSLRTMETEKMGTSAEHLSHPVFNKEGKMVLQFAGEATHPHYFSTVHGAVESGWREADRSVKYLR</sequence>
<dbReference type="PANTHER" id="PTHR10742">
    <property type="entry name" value="FLAVIN MONOAMINE OXIDASE"/>
    <property type="match status" value="1"/>
</dbReference>
<dbReference type="GO" id="GO:0046592">
    <property type="term" value="F:polyamine oxidase activity"/>
    <property type="evidence" value="ECO:0007669"/>
    <property type="project" value="TreeGrafter"/>
</dbReference>
<dbReference type="InterPro" id="IPR036188">
    <property type="entry name" value="FAD/NAD-bd_sf"/>
</dbReference>
<dbReference type="InterPro" id="IPR002937">
    <property type="entry name" value="Amino_oxidase"/>
</dbReference>